<evidence type="ECO:0000313" key="3">
    <source>
        <dbReference type="Proteomes" id="UP001157134"/>
    </source>
</evidence>
<dbReference type="Proteomes" id="UP001157134">
    <property type="component" value="Unassembled WGS sequence"/>
</dbReference>
<feature type="domain" description="Antitoxin Xre/MbcA/ParS-like toxin-binding" evidence="1">
    <location>
        <begin position="55"/>
        <end position="100"/>
    </location>
</feature>
<proteinExistence type="predicted"/>
<dbReference type="Pfam" id="PF09722">
    <property type="entry name" value="Xre_MbcA_ParS_C"/>
    <property type="match status" value="1"/>
</dbReference>
<evidence type="ECO:0000259" key="1">
    <source>
        <dbReference type="Pfam" id="PF09722"/>
    </source>
</evidence>
<sequence length="101" mass="11622">MAENRELETLKIAFKKARDILDVTEEWSYSITNKVDVDLSSEIRMKLFIMVYQKLFAVGGGDVEFMQHWMNSKNKALGDSPVNLCCSEAGLRKVLSYLKRK</sequence>
<keyword evidence="3" id="KW-1185">Reference proteome</keyword>
<dbReference type="InterPro" id="IPR024467">
    <property type="entry name" value="Xre/MbcA/ParS-like_toxin-bd"/>
</dbReference>
<dbReference type="EMBL" id="BSSV01000005">
    <property type="protein sequence ID" value="GLX86102.1"/>
    <property type="molecule type" value="Genomic_DNA"/>
</dbReference>
<evidence type="ECO:0000313" key="2">
    <source>
        <dbReference type="EMBL" id="GLX86102.1"/>
    </source>
</evidence>
<accession>A0ABQ6HHC2</accession>
<dbReference type="RefSeq" id="WP_284298810.1">
    <property type="nucleotide sequence ID" value="NZ_BSSV01000005.1"/>
</dbReference>
<name>A0ABQ6HHC2_9GAMM</name>
<protein>
    <recommendedName>
        <fullName evidence="1">Antitoxin Xre/MbcA/ParS-like toxin-binding domain-containing protein</fullName>
    </recommendedName>
</protein>
<organism evidence="2 3">
    <name type="scientific">Thalassotalea loyana</name>
    <dbReference type="NCBI Taxonomy" id="280483"/>
    <lineage>
        <taxon>Bacteria</taxon>
        <taxon>Pseudomonadati</taxon>
        <taxon>Pseudomonadota</taxon>
        <taxon>Gammaproteobacteria</taxon>
        <taxon>Alteromonadales</taxon>
        <taxon>Colwelliaceae</taxon>
        <taxon>Thalassotalea</taxon>
    </lineage>
</organism>
<gene>
    <name evidence="2" type="ORF">tloyanaT_23550</name>
</gene>
<reference evidence="2 3" key="1">
    <citation type="submission" date="2023-03" db="EMBL/GenBank/DDBJ databases">
        <title>Thalassotalea loyana LMG 22536T draft genome sequence.</title>
        <authorList>
            <person name="Sawabe T."/>
        </authorList>
    </citation>
    <scope>NUCLEOTIDE SEQUENCE [LARGE SCALE GENOMIC DNA]</scope>
    <source>
        <strain evidence="2 3">LMG 22536</strain>
    </source>
</reference>
<comment type="caution">
    <text evidence="2">The sequence shown here is derived from an EMBL/GenBank/DDBJ whole genome shotgun (WGS) entry which is preliminary data.</text>
</comment>